<reference evidence="2 3" key="1">
    <citation type="journal article" date="2021" name="Sci. Rep.">
        <title>The distribution of antibiotic resistance genes in chicken gut microbiota commensals.</title>
        <authorList>
            <person name="Juricova H."/>
            <person name="Matiasovicova J."/>
            <person name="Kubasova T."/>
            <person name="Cejkova D."/>
            <person name="Rychlik I."/>
        </authorList>
    </citation>
    <scope>NUCLEOTIDE SEQUENCE [LARGE SCALE GENOMIC DNA]</scope>
    <source>
        <strain evidence="2 3">An435</strain>
    </source>
</reference>
<protein>
    <recommendedName>
        <fullName evidence="4">Beta-carotene 15,15'-monooxygenase</fullName>
    </recommendedName>
</protein>
<feature type="transmembrane region" description="Helical" evidence="1">
    <location>
        <begin position="137"/>
        <end position="156"/>
    </location>
</feature>
<dbReference type="RefSeq" id="WP_204572051.1">
    <property type="nucleotide sequence ID" value="NZ_JACJLL010000028.1"/>
</dbReference>
<evidence type="ECO:0000313" key="3">
    <source>
        <dbReference type="Proteomes" id="UP000767334"/>
    </source>
</evidence>
<dbReference type="EMBL" id="JACJLL010000028">
    <property type="protein sequence ID" value="MBM6818961.1"/>
    <property type="molecule type" value="Genomic_DNA"/>
</dbReference>
<organism evidence="2 3">
    <name type="scientific">Clostridium saudiense</name>
    <dbReference type="NCBI Taxonomy" id="1414720"/>
    <lineage>
        <taxon>Bacteria</taxon>
        <taxon>Bacillati</taxon>
        <taxon>Bacillota</taxon>
        <taxon>Clostridia</taxon>
        <taxon>Eubacteriales</taxon>
        <taxon>Clostridiaceae</taxon>
        <taxon>Clostridium</taxon>
    </lineage>
</organism>
<accession>A0ABS2FF85</accession>
<dbReference type="Proteomes" id="UP000767334">
    <property type="component" value="Unassembled WGS sequence"/>
</dbReference>
<keyword evidence="1" id="KW-0472">Membrane</keyword>
<gene>
    <name evidence="2" type="ORF">H6A19_06350</name>
</gene>
<feature type="transmembrane region" description="Helical" evidence="1">
    <location>
        <begin position="12"/>
        <end position="33"/>
    </location>
</feature>
<keyword evidence="3" id="KW-1185">Reference proteome</keyword>
<feature type="transmembrane region" description="Helical" evidence="1">
    <location>
        <begin position="106"/>
        <end position="128"/>
    </location>
</feature>
<proteinExistence type="predicted"/>
<comment type="caution">
    <text evidence="2">The sequence shown here is derived from an EMBL/GenBank/DDBJ whole genome shotgun (WGS) entry which is preliminary data.</text>
</comment>
<evidence type="ECO:0008006" key="4">
    <source>
        <dbReference type="Google" id="ProtNLM"/>
    </source>
</evidence>
<name>A0ABS2FF85_9CLOT</name>
<evidence type="ECO:0000256" key="1">
    <source>
        <dbReference type="SAM" id="Phobius"/>
    </source>
</evidence>
<feature type="transmembrane region" description="Helical" evidence="1">
    <location>
        <begin position="234"/>
        <end position="261"/>
    </location>
</feature>
<sequence length="303" mass="33542">MIKLKKINISKRSIVMIALLLISLLSIFVVSKIVTQPDFNASTVQSLNDKEYLVMKLAAAAAAASTALSLIPGDASMPIANQIAELAPYFILILGSILLEKMLVSVVGYISFTYIIPFACVLGIFYLYTKKEVMRTLAIKLAIFGVILFIAIPSSIKVSDLIYNSYQTSIEQTVKTAEQNKEYIEEKKEDLSEEDQNWMDKVGDYLSNLTSKIGSGISEIIKKGEDTLISFLDAIAIMIITSCVIPIGTILIFGLVIKILFSFDSNRGARKFQKNIEKESSMKEKILTTPVLNDNEINENISL</sequence>
<evidence type="ECO:0000313" key="2">
    <source>
        <dbReference type="EMBL" id="MBM6818961.1"/>
    </source>
</evidence>
<keyword evidence="1" id="KW-1133">Transmembrane helix</keyword>
<keyword evidence="1" id="KW-0812">Transmembrane</keyword>